<protein>
    <submittedName>
        <fullName evidence="2">Uncharacterized protein</fullName>
    </submittedName>
</protein>
<sequence>MFNLGPELGSIKISLERNDKSSGNRSCRDAYTVNQSRGKARMEEPKAEIKDSSSEEDAKSPNIFERAKEEVEAVIHSNKSPRHHKETHGRSNDIDETTPADEVKAPGVFERVKEEVEALVGAIHPKKDSGNH</sequence>
<dbReference type="EMBL" id="OZ021735">
    <property type="protein sequence ID" value="CAK9310617.1"/>
    <property type="molecule type" value="Genomic_DNA"/>
</dbReference>
<organism evidence="2 3">
    <name type="scientific">Citrullus colocynthis</name>
    <name type="common">colocynth</name>
    <dbReference type="NCBI Taxonomy" id="252529"/>
    <lineage>
        <taxon>Eukaryota</taxon>
        <taxon>Viridiplantae</taxon>
        <taxon>Streptophyta</taxon>
        <taxon>Embryophyta</taxon>
        <taxon>Tracheophyta</taxon>
        <taxon>Spermatophyta</taxon>
        <taxon>Magnoliopsida</taxon>
        <taxon>eudicotyledons</taxon>
        <taxon>Gunneridae</taxon>
        <taxon>Pentapetalae</taxon>
        <taxon>rosids</taxon>
        <taxon>fabids</taxon>
        <taxon>Cucurbitales</taxon>
        <taxon>Cucurbitaceae</taxon>
        <taxon>Benincaseae</taxon>
        <taxon>Citrullus</taxon>
    </lineage>
</organism>
<dbReference type="PANTHER" id="PTHR35277">
    <property type="entry name" value="OS09G0363700 PROTEIN"/>
    <property type="match status" value="1"/>
</dbReference>
<feature type="region of interest" description="Disordered" evidence="1">
    <location>
        <begin position="1"/>
        <end position="108"/>
    </location>
</feature>
<dbReference type="PANTHER" id="PTHR35277:SF10">
    <property type="entry name" value="OS09G0363700 PROTEIN"/>
    <property type="match status" value="1"/>
</dbReference>
<gene>
    <name evidence="2" type="ORF">CITCOLO1_LOCUS2249</name>
</gene>
<feature type="compositionally biased region" description="Basic and acidic residues" evidence="1">
    <location>
        <begin position="14"/>
        <end position="28"/>
    </location>
</feature>
<evidence type="ECO:0000313" key="3">
    <source>
        <dbReference type="Proteomes" id="UP001642487"/>
    </source>
</evidence>
<dbReference type="Proteomes" id="UP001642487">
    <property type="component" value="Chromosome 1"/>
</dbReference>
<reference evidence="2 3" key="1">
    <citation type="submission" date="2024-03" db="EMBL/GenBank/DDBJ databases">
        <authorList>
            <person name="Gkanogiannis A."/>
            <person name="Becerra Lopez-Lavalle L."/>
        </authorList>
    </citation>
    <scope>NUCLEOTIDE SEQUENCE [LARGE SCALE GENOMIC DNA]</scope>
</reference>
<accession>A0ABP0XSB8</accession>
<name>A0ABP0XSB8_9ROSI</name>
<proteinExistence type="predicted"/>
<evidence type="ECO:0000313" key="2">
    <source>
        <dbReference type="EMBL" id="CAK9310617.1"/>
    </source>
</evidence>
<keyword evidence="3" id="KW-1185">Reference proteome</keyword>
<evidence type="ECO:0000256" key="1">
    <source>
        <dbReference type="SAM" id="MobiDB-lite"/>
    </source>
</evidence>
<feature type="compositionally biased region" description="Basic and acidic residues" evidence="1">
    <location>
        <begin position="40"/>
        <end position="73"/>
    </location>
</feature>